<evidence type="ECO:0000256" key="1">
    <source>
        <dbReference type="SAM" id="MobiDB-lite"/>
    </source>
</evidence>
<dbReference type="GO" id="GO:0009507">
    <property type="term" value="C:chloroplast"/>
    <property type="evidence" value="ECO:0007669"/>
    <property type="project" value="TreeGrafter"/>
</dbReference>
<sequence length="219" mass="24452">MFLCTGRAWVPTGALRVVGGRFSHPAWTRASAKVPLGWQACHSEKYGRSFYWHAATGRSQWQMPEEASPNLPSGWEAIYSEAHGMHYYWHRPSGQTQWQQPDASAAPDQKPENGADTRQGVAGGHGERRKDQLLKGWREILHEAQLGEELAGQQLALVKELLEYHPEAQKKIGAGIQGVKVDTAPDSQASRCFWVLRSDGSQEDFSARKCCQSIRASLR</sequence>
<organism evidence="3 4">
    <name type="scientific">Effrenium voratum</name>
    <dbReference type="NCBI Taxonomy" id="2562239"/>
    <lineage>
        <taxon>Eukaryota</taxon>
        <taxon>Sar</taxon>
        <taxon>Alveolata</taxon>
        <taxon>Dinophyceae</taxon>
        <taxon>Suessiales</taxon>
        <taxon>Symbiodiniaceae</taxon>
        <taxon>Effrenium</taxon>
    </lineage>
</organism>
<dbReference type="InterPro" id="IPR001202">
    <property type="entry name" value="WW_dom"/>
</dbReference>
<dbReference type="GO" id="GO:1901259">
    <property type="term" value="P:chloroplast rRNA processing"/>
    <property type="evidence" value="ECO:0007669"/>
    <property type="project" value="TreeGrafter"/>
</dbReference>
<dbReference type="GO" id="GO:0009658">
    <property type="term" value="P:chloroplast organization"/>
    <property type="evidence" value="ECO:0007669"/>
    <property type="project" value="TreeGrafter"/>
</dbReference>
<feature type="domain" description="WW" evidence="2">
    <location>
        <begin position="69"/>
        <end position="103"/>
    </location>
</feature>
<dbReference type="Gene3D" id="3.10.450.40">
    <property type="match status" value="1"/>
</dbReference>
<evidence type="ECO:0000313" key="3">
    <source>
        <dbReference type="EMBL" id="CAJ1393532.1"/>
    </source>
</evidence>
<dbReference type="InterPro" id="IPR036020">
    <property type="entry name" value="WW_dom_sf"/>
</dbReference>
<dbReference type="Proteomes" id="UP001178507">
    <property type="component" value="Unassembled WGS sequence"/>
</dbReference>
<dbReference type="SMART" id="SM00456">
    <property type="entry name" value="WW"/>
    <property type="match status" value="2"/>
</dbReference>
<dbReference type="Pfam" id="PF00397">
    <property type="entry name" value="WW"/>
    <property type="match status" value="2"/>
</dbReference>
<dbReference type="PROSITE" id="PS50020">
    <property type="entry name" value="WW_DOMAIN_2"/>
    <property type="match status" value="2"/>
</dbReference>
<feature type="region of interest" description="Disordered" evidence="1">
    <location>
        <begin position="94"/>
        <end position="128"/>
    </location>
</feature>
<dbReference type="SUPFAM" id="SSF51045">
    <property type="entry name" value="WW domain"/>
    <property type="match status" value="2"/>
</dbReference>
<dbReference type="AlphaFoldDB" id="A0AA36N3Z0"/>
<dbReference type="Gene3D" id="2.20.70.10">
    <property type="match status" value="2"/>
</dbReference>
<dbReference type="CDD" id="cd00201">
    <property type="entry name" value="WW"/>
    <property type="match status" value="2"/>
</dbReference>
<evidence type="ECO:0000259" key="2">
    <source>
        <dbReference type="PROSITE" id="PS50020"/>
    </source>
</evidence>
<name>A0AA36N3Z0_9DINO</name>
<proteinExistence type="predicted"/>
<dbReference type="PANTHER" id="PTHR33415:SF4">
    <property type="entry name" value="DCL PROTEIN (DUF3223)"/>
    <property type="match status" value="1"/>
</dbReference>
<accession>A0AA36N3Z0</accession>
<evidence type="ECO:0000313" key="4">
    <source>
        <dbReference type="Proteomes" id="UP001178507"/>
    </source>
</evidence>
<keyword evidence="4" id="KW-1185">Reference proteome</keyword>
<dbReference type="Pfam" id="PF11523">
    <property type="entry name" value="DUF3223"/>
    <property type="match status" value="1"/>
</dbReference>
<dbReference type="InterPro" id="IPR044673">
    <property type="entry name" value="DCL-like"/>
</dbReference>
<dbReference type="PROSITE" id="PS01159">
    <property type="entry name" value="WW_DOMAIN_1"/>
    <property type="match status" value="2"/>
</dbReference>
<gene>
    <name evidence="3" type="ORF">EVOR1521_LOCUS18377</name>
</gene>
<protein>
    <recommendedName>
        <fullName evidence="2">WW domain-containing protein</fullName>
    </recommendedName>
</protein>
<feature type="domain" description="WW" evidence="2">
    <location>
        <begin position="32"/>
        <end position="66"/>
    </location>
</feature>
<dbReference type="EMBL" id="CAUJNA010002580">
    <property type="protein sequence ID" value="CAJ1393532.1"/>
    <property type="molecule type" value="Genomic_DNA"/>
</dbReference>
<reference evidence="3" key="1">
    <citation type="submission" date="2023-08" db="EMBL/GenBank/DDBJ databases">
        <authorList>
            <person name="Chen Y."/>
            <person name="Shah S."/>
            <person name="Dougan E. K."/>
            <person name="Thang M."/>
            <person name="Chan C."/>
        </authorList>
    </citation>
    <scope>NUCLEOTIDE SEQUENCE</scope>
</reference>
<dbReference type="PANTHER" id="PTHR33415">
    <property type="entry name" value="PROTEIN EMBRYO DEFECTIVE 514"/>
    <property type="match status" value="1"/>
</dbReference>
<comment type="caution">
    <text evidence="3">The sequence shown here is derived from an EMBL/GenBank/DDBJ whole genome shotgun (WGS) entry which is preliminary data.</text>
</comment>